<reference evidence="2 3" key="1">
    <citation type="submission" date="2020-04" db="EMBL/GenBank/DDBJ databases">
        <title>A novel gut-associated lysogenic phage, Bacteroides phage BV01, alters the host transcriptome and bile acid metabolism in Bacteroides vulgatus.</title>
        <authorList>
            <person name="Campbell D.E."/>
            <person name="Ly L."/>
            <person name="Ridlon J.M."/>
            <person name="Hsiao A."/>
            <person name="Degnan P.H."/>
        </authorList>
    </citation>
    <scope>NUCLEOTIDE SEQUENCE [LARGE SCALE GENOMIC DNA]</scope>
    <source>
        <strain evidence="2 3">VPI-BV8526</strain>
    </source>
</reference>
<organism evidence="2 3">
    <name type="scientific">Phocaeicola vulgatus</name>
    <name type="common">Bacteroides vulgatus</name>
    <dbReference type="NCBI Taxonomy" id="821"/>
    <lineage>
        <taxon>Bacteria</taxon>
        <taxon>Pseudomonadati</taxon>
        <taxon>Bacteroidota</taxon>
        <taxon>Bacteroidia</taxon>
        <taxon>Bacteroidales</taxon>
        <taxon>Bacteroidaceae</taxon>
        <taxon>Phocaeicola</taxon>
    </lineage>
</organism>
<dbReference type="RefSeq" id="WP_172770230.1">
    <property type="nucleotide sequence ID" value="NZ_JABDSI010000128.1"/>
</dbReference>
<dbReference type="Pfam" id="PF12728">
    <property type="entry name" value="HTH_17"/>
    <property type="match status" value="1"/>
</dbReference>
<dbReference type="AlphaFoldDB" id="A0A848R3F3"/>
<proteinExistence type="predicted"/>
<evidence type="ECO:0000313" key="2">
    <source>
        <dbReference type="EMBL" id="NMW41422.1"/>
    </source>
</evidence>
<dbReference type="InterPro" id="IPR041657">
    <property type="entry name" value="HTH_17"/>
</dbReference>
<dbReference type="SUPFAM" id="SSF46955">
    <property type="entry name" value="Putative DNA-binding domain"/>
    <property type="match status" value="1"/>
</dbReference>
<dbReference type="Proteomes" id="UP000583639">
    <property type="component" value="Unassembled WGS sequence"/>
</dbReference>
<dbReference type="PANTHER" id="PTHR34585:SF22">
    <property type="entry name" value="HELIX-TURN-HELIX DOMAIN-CONTAINING PROTEIN"/>
    <property type="match status" value="1"/>
</dbReference>
<dbReference type="InterPro" id="IPR009061">
    <property type="entry name" value="DNA-bd_dom_put_sf"/>
</dbReference>
<accession>A0A848R3F3</accession>
<evidence type="ECO:0000313" key="3">
    <source>
        <dbReference type="Proteomes" id="UP000583639"/>
    </source>
</evidence>
<protein>
    <submittedName>
        <fullName evidence="2">Helix-turn-helix domain-containing protein</fullName>
    </submittedName>
</protein>
<name>A0A848R3F3_PHOVU</name>
<dbReference type="EMBL" id="JABDSI010000128">
    <property type="protein sequence ID" value="NMW41422.1"/>
    <property type="molecule type" value="Genomic_DNA"/>
</dbReference>
<sequence length="94" mass="11003">MEIVIIEKEAFEAFMAEVSALMEKVDRLCGRGTERRLKKWMDSEDVCRLLRLSPKTLQGMRDKGVVACSQVGRKFYYRTEDVERLVSEKREETP</sequence>
<gene>
    <name evidence="2" type="ORF">HKQ55_15115</name>
</gene>
<dbReference type="PANTHER" id="PTHR34585">
    <property type="match status" value="1"/>
</dbReference>
<comment type="caution">
    <text evidence="2">The sequence shown here is derived from an EMBL/GenBank/DDBJ whole genome shotgun (WGS) entry which is preliminary data.</text>
</comment>
<evidence type="ECO:0000259" key="1">
    <source>
        <dbReference type="Pfam" id="PF12728"/>
    </source>
</evidence>
<feature type="domain" description="Helix-turn-helix" evidence="1">
    <location>
        <begin position="40"/>
        <end position="89"/>
    </location>
</feature>